<organism evidence="1 2">
    <name type="scientific">Phytophthora fragariae</name>
    <dbReference type="NCBI Taxonomy" id="53985"/>
    <lineage>
        <taxon>Eukaryota</taxon>
        <taxon>Sar</taxon>
        <taxon>Stramenopiles</taxon>
        <taxon>Oomycota</taxon>
        <taxon>Peronosporomycetes</taxon>
        <taxon>Peronosporales</taxon>
        <taxon>Peronosporaceae</taxon>
        <taxon>Phytophthora</taxon>
    </lineage>
</organism>
<gene>
    <name evidence="1" type="ORF">PF009_g12096</name>
</gene>
<reference evidence="1 2" key="1">
    <citation type="submission" date="2018-08" db="EMBL/GenBank/DDBJ databases">
        <title>Genomic investigation of the strawberry pathogen Phytophthora fragariae indicates pathogenicity is determined by transcriptional variation in three key races.</title>
        <authorList>
            <person name="Adams T.M."/>
            <person name="Armitage A.D."/>
            <person name="Sobczyk M.K."/>
            <person name="Bates H.J."/>
            <person name="Dunwell J.M."/>
            <person name="Nellist C.F."/>
            <person name="Harrison R.J."/>
        </authorList>
    </citation>
    <scope>NUCLEOTIDE SEQUENCE [LARGE SCALE GENOMIC DNA]</scope>
    <source>
        <strain evidence="1 2">NOV-9</strain>
    </source>
</reference>
<accession>A0A6A3EX94</accession>
<dbReference type="EMBL" id="QXGF01000592">
    <property type="protein sequence ID" value="KAE8938022.1"/>
    <property type="molecule type" value="Genomic_DNA"/>
</dbReference>
<name>A0A6A3EX94_9STRA</name>
<protein>
    <submittedName>
        <fullName evidence="1">Uncharacterized protein</fullName>
    </submittedName>
</protein>
<sequence length="98" mass="10682">MVSSNSLLDLGVQRVVQSVETGQQHAVDLLHGGDVHGRGERVVGRLAHVDVVVRVHGRLAAQHATRQLNDAATWRCACLEASASVAFFRKMRNMRALS</sequence>
<comment type="caution">
    <text evidence="1">The sequence shown here is derived from an EMBL/GenBank/DDBJ whole genome shotgun (WGS) entry which is preliminary data.</text>
</comment>
<evidence type="ECO:0000313" key="1">
    <source>
        <dbReference type="EMBL" id="KAE8938022.1"/>
    </source>
</evidence>
<evidence type="ECO:0000313" key="2">
    <source>
        <dbReference type="Proteomes" id="UP000429523"/>
    </source>
</evidence>
<dbReference type="AlphaFoldDB" id="A0A6A3EX94"/>
<dbReference type="Proteomes" id="UP000429523">
    <property type="component" value="Unassembled WGS sequence"/>
</dbReference>
<proteinExistence type="predicted"/>